<evidence type="ECO:0000313" key="1">
    <source>
        <dbReference type="EMBL" id="CRZ12140.1"/>
    </source>
</evidence>
<reference evidence="1" key="1">
    <citation type="submission" date="2015-04" db="EMBL/GenBank/DDBJ databases">
        <title>The genome sequence of the plant pathogenic Rhizarian Plasmodiophora brassicae reveals insights in its biotrophic life cycle and the origin of chitin synthesis.</title>
        <authorList>
            <person name="Schwelm A."/>
            <person name="Fogelqvist J."/>
            <person name="Knaust A."/>
            <person name="Julke S."/>
            <person name="Lilja T."/>
            <person name="Dhandapani V."/>
            <person name="Bonilla-Rosso G."/>
            <person name="Karlsson M."/>
            <person name="Shevchenko A."/>
            <person name="Choi S.R."/>
            <person name="Kim H.G."/>
            <person name="Park J.Y."/>
            <person name="Lim Y.P."/>
            <person name="Ludwig-Muller J."/>
            <person name="Dixelius C."/>
        </authorList>
    </citation>
    <scope>NUCLEOTIDE SEQUENCE</scope>
    <source>
        <tissue evidence="1">Potato root galls</tissue>
    </source>
</reference>
<accession>A0A0H5RCZ3</accession>
<dbReference type="EMBL" id="HACM01011698">
    <property type="protein sequence ID" value="CRZ12140.1"/>
    <property type="molecule type" value="Transcribed_RNA"/>
</dbReference>
<feature type="non-terminal residue" evidence="1">
    <location>
        <position position="132"/>
    </location>
</feature>
<proteinExistence type="predicted"/>
<protein>
    <submittedName>
        <fullName evidence="1">Uncharacterized protein</fullName>
    </submittedName>
</protein>
<organism evidence="1">
    <name type="scientific">Spongospora subterranea</name>
    <dbReference type="NCBI Taxonomy" id="70186"/>
    <lineage>
        <taxon>Eukaryota</taxon>
        <taxon>Sar</taxon>
        <taxon>Rhizaria</taxon>
        <taxon>Endomyxa</taxon>
        <taxon>Phytomyxea</taxon>
        <taxon>Plasmodiophorida</taxon>
        <taxon>Plasmodiophoridae</taxon>
        <taxon>Spongospora</taxon>
    </lineage>
</organism>
<name>A0A0H5RCZ3_9EUKA</name>
<sequence>MPITINRIMTTMRSSDALVDNGHASSSIGSIANAFSYSSFRFSRYGRSRSFSPSDIFGPFFGVEQYTGERSYLYQRHFRVKDREQCRNMCTVMTVVEAALTVHQVEHLARTIGMATVPRRYVDTIKLSGKDI</sequence>
<dbReference type="AlphaFoldDB" id="A0A0H5RCZ3"/>